<evidence type="ECO:0000256" key="2">
    <source>
        <dbReference type="SAM" id="MobiDB-lite"/>
    </source>
</evidence>
<dbReference type="PANTHER" id="PTHR35358:SF10">
    <property type="entry name" value="PLANT PHOSPHOLIPASE-LIKE PROTEIN"/>
    <property type="match status" value="1"/>
</dbReference>
<dbReference type="InterPro" id="IPR007942">
    <property type="entry name" value="PLipase-like"/>
</dbReference>
<reference evidence="3" key="2">
    <citation type="journal article" date="2023" name="Plants (Basel)">
        <title>Annotation of the Turnera subulata (Passifloraceae) Draft Genome Reveals the S-Locus Evolved after the Divergence of Turneroideae from Passifloroideae in a Stepwise Manner.</title>
        <authorList>
            <person name="Henning P.M."/>
            <person name="Roalson E.H."/>
            <person name="Mir W."/>
            <person name="McCubbin A.G."/>
            <person name="Shore J.S."/>
        </authorList>
    </citation>
    <scope>NUCLEOTIDE SEQUENCE</scope>
    <source>
        <strain evidence="3">F60SS</strain>
    </source>
</reference>
<keyword evidence="1" id="KW-0175">Coiled coil</keyword>
<keyword evidence="4" id="KW-1185">Reference proteome</keyword>
<protein>
    <recommendedName>
        <fullName evidence="5">Phospholipase-like protein</fullName>
    </recommendedName>
</protein>
<organism evidence="3 4">
    <name type="scientific">Turnera subulata</name>
    <dbReference type="NCBI Taxonomy" id="218843"/>
    <lineage>
        <taxon>Eukaryota</taxon>
        <taxon>Viridiplantae</taxon>
        <taxon>Streptophyta</taxon>
        <taxon>Embryophyta</taxon>
        <taxon>Tracheophyta</taxon>
        <taxon>Spermatophyta</taxon>
        <taxon>Magnoliopsida</taxon>
        <taxon>eudicotyledons</taxon>
        <taxon>Gunneridae</taxon>
        <taxon>Pentapetalae</taxon>
        <taxon>rosids</taxon>
        <taxon>fabids</taxon>
        <taxon>Malpighiales</taxon>
        <taxon>Passifloraceae</taxon>
        <taxon>Turnera</taxon>
    </lineage>
</organism>
<evidence type="ECO:0000313" key="4">
    <source>
        <dbReference type="Proteomes" id="UP001141552"/>
    </source>
</evidence>
<proteinExistence type="predicted"/>
<dbReference type="AlphaFoldDB" id="A0A9Q0IZL8"/>
<feature type="coiled-coil region" evidence="1">
    <location>
        <begin position="336"/>
        <end position="363"/>
    </location>
</feature>
<accession>A0A9Q0IZL8</accession>
<evidence type="ECO:0008006" key="5">
    <source>
        <dbReference type="Google" id="ProtNLM"/>
    </source>
</evidence>
<dbReference type="Proteomes" id="UP001141552">
    <property type="component" value="Unassembled WGS sequence"/>
</dbReference>
<dbReference type="PANTHER" id="PTHR35358">
    <property type="entry name" value="OS06G0711100 PROTEIN"/>
    <property type="match status" value="1"/>
</dbReference>
<gene>
    <name evidence="3" type="ORF">Tsubulata_000358</name>
</gene>
<feature type="compositionally biased region" description="Low complexity" evidence="2">
    <location>
        <begin position="30"/>
        <end position="39"/>
    </location>
</feature>
<sequence>MAGKTKRKSSNIGKRRRGAQRKTQALNDLQKQQQQASSSILPSGGHKESKSVNNQKELKHFSADDCHAFSDSILKRSTPAEVNFRALLSCYARSTMKSHSTMRPAKRCLRMNECQDKMLAQIDDGSNPTNDDGIMSAPLTSITPTIEQNPGVESIGPATTIEEMPPDIAHNPSEQVGPSCSLGLTEIVQMWDDEDSDLGVVESPAVIMVEGYRVKETLAPILRKVITKYGDIARNCVMETTEGRSLVMKHICELILALQNKQFFELTDHEINQSLTLIHDFKKAGLEVGWIQKCFEEILQAKQLVKQCSTLKKSKDKNKQLVEDKKTELRYFEGVVLLTKKELDAAEMETEKLSEKISSAKAKVKKFISHPPLDNLI</sequence>
<feature type="region of interest" description="Disordered" evidence="2">
    <location>
        <begin position="1"/>
        <end position="51"/>
    </location>
</feature>
<dbReference type="OrthoDB" id="851974at2759"/>
<dbReference type="EMBL" id="JAKUCV010007537">
    <property type="protein sequence ID" value="KAJ4822988.1"/>
    <property type="molecule type" value="Genomic_DNA"/>
</dbReference>
<feature type="compositionally biased region" description="Basic residues" evidence="2">
    <location>
        <begin position="1"/>
        <end position="20"/>
    </location>
</feature>
<name>A0A9Q0IZL8_9ROSI</name>
<reference evidence="3" key="1">
    <citation type="submission" date="2022-02" db="EMBL/GenBank/DDBJ databases">
        <authorList>
            <person name="Henning P.M."/>
            <person name="McCubbin A.G."/>
            <person name="Shore J.S."/>
        </authorList>
    </citation>
    <scope>NUCLEOTIDE SEQUENCE</scope>
    <source>
        <strain evidence="3">F60SS</strain>
        <tissue evidence="3">Leaves</tissue>
    </source>
</reference>
<evidence type="ECO:0000313" key="3">
    <source>
        <dbReference type="EMBL" id="KAJ4822988.1"/>
    </source>
</evidence>
<dbReference type="Pfam" id="PF05278">
    <property type="entry name" value="PEARLI-4"/>
    <property type="match status" value="1"/>
</dbReference>
<comment type="caution">
    <text evidence="3">The sequence shown here is derived from an EMBL/GenBank/DDBJ whole genome shotgun (WGS) entry which is preliminary data.</text>
</comment>
<evidence type="ECO:0000256" key="1">
    <source>
        <dbReference type="SAM" id="Coils"/>
    </source>
</evidence>